<organism evidence="1 2">
    <name type="scientific">Cupriavidus gilardii J11</name>
    <dbReference type="NCBI Taxonomy" id="936133"/>
    <lineage>
        <taxon>Bacteria</taxon>
        <taxon>Pseudomonadati</taxon>
        <taxon>Pseudomonadota</taxon>
        <taxon>Betaproteobacteria</taxon>
        <taxon>Burkholderiales</taxon>
        <taxon>Burkholderiaceae</taxon>
        <taxon>Cupriavidus</taxon>
    </lineage>
</organism>
<dbReference type="Proteomes" id="UP000318141">
    <property type="component" value="Unassembled WGS sequence"/>
</dbReference>
<reference evidence="1 2" key="1">
    <citation type="submission" date="2019-07" db="EMBL/GenBank/DDBJ databases">
        <title>Genome sequencing of lignin-degrading bacterial isolates.</title>
        <authorList>
            <person name="Gladden J."/>
        </authorList>
    </citation>
    <scope>NUCLEOTIDE SEQUENCE [LARGE SCALE GENOMIC DNA]</scope>
    <source>
        <strain evidence="1 2">J11</strain>
    </source>
</reference>
<accession>A0A562BMZ0</accession>
<dbReference type="EMBL" id="VLJN01000013">
    <property type="protein sequence ID" value="TWG86482.1"/>
    <property type="molecule type" value="Genomic_DNA"/>
</dbReference>
<proteinExistence type="predicted"/>
<evidence type="ECO:0000313" key="1">
    <source>
        <dbReference type="EMBL" id="TWG86482.1"/>
    </source>
</evidence>
<feature type="non-terminal residue" evidence="1">
    <location>
        <position position="53"/>
    </location>
</feature>
<keyword evidence="2" id="KW-1185">Reference proteome</keyword>
<evidence type="ECO:0000313" key="2">
    <source>
        <dbReference type="Proteomes" id="UP000318141"/>
    </source>
</evidence>
<protein>
    <submittedName>
        <fullName evidence="1">Cobalamin biosynthetic protein CobC</fullName>
    </submittedName>
</protein>
<sequence length="53" mass="5828">MTDVTHPPIRHGGNLLDAARRYGRASADWIDLSTGINPHGYPVPALSADCWQR</sequence>
<comment type="caution">
    <text evidence="1">The sequence shown here is derived from an EMBL/GenBank/DDBJ whole genome shotgun (WGS) entry which is preliminary data.</text>
</comment>
<gene>
    <name evidence="1" type="ORF">L602_002000000870</name>
</gene>
<dbReference type="AlphaFoldDB" id="A0A562BMZ0"/>
<name>A0A562BMZ0_9BURK</name>